<evidence type="ECO:0000256" key="5">
    <source>
        <dbReference type="ARBA" id="ARBA00022989"/>
    </source>
</evidence>
<gene>
    <name evidence="9" type="ORF">CEY16_08015</name>
</gene>
<dbReference type="GO" id="GO:0055085">
    <property type="term" value="P:transmembrane transport"/>
    <property type="evidence" value="ECO:0007669"/>
    <property type="project" value="InterPro"/>
</dbReference>
<evidence type="ECO:0000313" key="9">
    <source>
        <dbReference type="EMBL" id="PKR77864.1"/>
    </source>
</evidence>
<dbReference type="Proteomes" id="UP000243524">
    <property type="component" value="Unassembled WGS sequence"/>
</dbReference>
<evidence type="ECO:0000256" key="7">
    <source>
        <dbReference type="RuleBase" id="RU363032"/>
    </source>
</evidence>
<dbReference type="PANTHER" id="PTHR43163">
    <property type="entry name" value="DIPEPTIDE TRANSPORT SYSTEM PERMEASE PROTEIN DPPB-RELATED"/>
    <property type="match status" value="1"/>
</dbReference>
<evidence type="ECO:0000256" key="3">
    <source>
        <dbReference type="ARBA" id="ARBA00022475"/>
    </source>
</evidence>
<evidence type="ECO:0000313" key="10">
    <source>
        <dbReference type="Proteomes" id="UP000243524"/>
    </source>
</evidence>
<evidence type="ECO:0000256" key="2">
    <source>
        <dbReference type="ARBA" id="ARBA00022448"/>
    </source>
</evidence>
<dbReference type="SUPFAM" id="SSF161098">
    <property type="entry name" value="MetI-like"/>
    <property type="match status" value="1"/>
</dbReference>
<dbReference type="CDD" id="cd06261">
    <property type="entry name" value="TM_PBP2"/>
    <property type="match status" value="1"/>
</dbReference>
<feature type="transmembrane region" description="Helical" evidence="7">
    <location>
        <begin position="167"/>
        <end position="184"/>
    </location>
</feature>
<comment type="caution">
    <text evidence="9">The sequence shown here is derived from an EMBL/GenBank/DDBJ whole genome shotgun (WGS) entry which is preliminary data.</text>
</comment>
<evidence type="ECO:0000256" key="6">
    <source>
        <dbReference type="ARBA" id="ARBA00023136"/>
    </source>
</evidence>
<keyword evidence="5 7" id="KW-1133">Transmembrane helix</keyword>
<keyword evidence="6 7" id="KW-0472">Membrane</keyword>
<dbReference type="Pfam" id="PF19300">
    <property type="entry name" value="BPD_transp_1_N"/>
    <property type="match status" value="1"/>
</dbReference>
<keyword evidence="4 7" id="KW-0812">Transmembrane</keyword>
<dbReference type="InterPro" id="IPR000515">
    <property type="entry name" value="MetI-like"/>
</dbReference>
<evidence type="ECO:0000259" key="8">
    <source>
        <dbReference type="PROSITE" id="PS50928"/>
    </source>
</evidence>
<dbReference type="Gene3D" id="1.10.3720.10">
    <property type="entry name" value="MetI-like"/>
    <property type="match status" value="1"/>
</dbReference>
<feature type="transmembrane region" description="Helical" evidence="7">
    <location>
        <begin position="141"/>
        <end position="161"/>
    </location>
</feature>
<keyword evidence="10" id="KW-1185">Reference proteome</keyword>
<organism evidence="9 10">
    <name type="scientific">Halalkalibacillus sediminis</name>
    <dbReference type="NCBI Taxonomy" id="2018042"/>
    <lineage>
        <taxon>Bacteria</taxon>
        <taxon>Bacillati</taxon>
        <taxon>Bacillota</taxon>
        <taxon>Bacilli</taxon>
        <taxon>Bacillales</taxon>
        <taxon>Bacillaceae</taxon>
        <taxon>Halalkalibacillus</taxon>
    </lineage>
</organism>
<feature type="transmembrane region" description="Helical" evidence="7">
    <location>
        <begin position="270"/>
        <end position="290"/>
    </location>
</feature>
<protein>
    <submittedName>
        <fullName evidence="9">ABC transporter permease</fullName>
    </submittedName>
</protein>
<feature type="transmembrane region" description="Helical" evidence="7">
    <location>
        <begin position="97"/>
        <end position="120"/>
    </location>
</feature>
<keyword evidence="3" id="KW-1003">Cell membrane</keyword>
<evidence type="ECO:0000256" key="1">
    <source>
        <dbReference type="ARBA" id="ARBA00004651"/>
    </source>
</evidence>
<keyword evidence="2 7" id="KW-0813">Transport</keyword>
<reference evidence="9 10" key="1">
    <citation type="submission" date="2017-06" db="EMBL/GenBank/DDBJ databases">
        <title>the draft geome sequence of Illustriluteabacillus marina B3227.</title>
        <authorList>
            <person name="He R.-H."/>
            <person name="Du Z.-J."/>
        </authorList>
    </citation>
    <scope>NUCLEOTIDE SEQUENCE [LARGE SCALE GENOMIC DNA]</scope>
    <source>
        <strain evidence="9 10">B3227</strain>
    </source>
</reference>
<accession>A0A2I0QU84</accession>
<dbReference type="Pfam" id="PF00528">
    <property type="entry name" value="BPD_transp_1"/>
    <property type="match status" value="1"/>
</dbReference>
<proteinExistence type="inferred from homology"/>
<dbReference type="RefSeq" id="WP_101331472.1">
    <property type="nucleotide sequence ID" value="NZ_PJNH01000002.1"/>
</dbReference>
<dbReference type="PANTHER" id="PTHR43163:SF6">
    <property type="entry name" value="DIPEPTIDE TRANSPORT SYSTEM PERMEASE PROTEIN DPPB-RELATED"/>
    <property type="match status" value="1"/>
</dbReference>
<feature type="domain" description="ABC transmembrane type-1" evidence="8">
    <location>
        <begin position="93"/>
        <end position="290"/>
    </location>
</feature>
<dbReference type="InterPro" id="IPR035906">
    <property type="entry name" value="MetI-like_sf"/>
</dbReference>
<dbReference type="InterPro" id="IPR045621">
    <property type="entry name" value="BPD_transp_1_N"/>
</dbReference>
<feature type="transmembrane region" description="Helical" evidence="7">
    <location>
        <begin position="225"/>
        <end position="246"/>
    </location>
</feature>
<comment type="subcellular location">
    <subcellularLocation>
        <location evidence="1 7">Cell membrane</location>
        <topology evidence="1 7">Multi-pass membrane protein</topology>
    </subcellularLocation>
</comment>
<feature type="transmembrane region" description="Helical" evidence="7">
    <location>
        <begin position="7"/>
        <end position="26"/>
    </location>
</feature>
<dbReference type="OrthoDB" id="9773683at2"/>
<name>A0A2I0QU84_9BACI</name>
<sequence length="305" mass="33860">MRFLLYSILKIIPVLFIITFIVFFLVRLTGDPVALMLPETATDQQREDLRNSMGLNDPVYIQYFTYMADVVRGDFGDSFRYNQPAIDIVLERLPASFTLAISSMVVATLIAIPAGIYSAIKRNTVIDVFITGGSVLGKAMPNFWLGIMLILLFAVQVRIFPVSGSGTLMHLVLPSITLGTAIAAEMTRLIRSSMLEVLNMEYIRTARSKGLREMFVVNKHALRNALIPVVTIMALQTATLIGGTLITETVFSWPGMGQLLVQAVNTRDMAVVQAATFIIAILVILSNLLADLTYRYLDPRIKYDD</sequence>
<dbReference type="EMBL" id="PJNH01000002">
    <property type="protein sequence ID" value="PKR77864.1"/>
    <property type="molecule type" value="Genomic_DNA"/>
</dbReference>
<comment type="similarity">
    <text evidence="7">Belongs to the binding-protein-dependent transport system permease family.</text>
</comment>
<dbReference type="GO" id="GO:0005886">
    <property type="term" value="C:plasma membrane"/>
    <property type="evidence" value="ECO:0007669"/>
    <property type="project" value="UniProtKB-SubCell"/>
</dbReference>
<dbReference type="AlphaFoldDB" id="A0A2I0QU84"/>
<evidence type="ECO:0000256" key="4">
    <source>
        <dbReference type="ARBA" id="ARBA00022692"/>
    </source>
</evidence>
<dbReference type="PROSITE" id="PS50928">
    <property type="entry name" value="ABC_TM1"/>
    <property type="match status" value="1"/>
</dbReference>